<dbReference type="EMBL" id="MU150231">
    <property type="protein sequence ID" value="KAF9468952.1"/>
    <property type="molecule type" value="Genomic_DNA"/>
</dbReference>
<dbReference type="Gene3D" id="3.80.10.10">
    <property type="entry name" value="Ribonuclease Inhibitor"/>
    <property type="match status" value="1"/>
</dbReference>
<dbReference type="SUPFAM" id="SSF81383">
    <property type="entry name" value="F-box domain"/>
    <property type="match status" value="1"/>
</dbReference>
<dbReference type="InterPro" id="IPR036047">
    <property type="entry name" value="F-box-like_dom_sf"/>
</dbReference>
<accession>A0A9P6CJX4</accession>
<dbReference type="Proteomes" id="UP000807353">
    <property type="component" value="Unassembled WGS sequence"/>
</dbReference>
<reference evidence="2" key="1">
    <citation type="submission" date="2020-11" db="EMBL/GenBank/DDBJ databases">
        <authorList>
            <consortium name="DOE Joint Genome Institute"/>
            <person name="Ahrendt S."/>
            <person name="Riley R."/>
            <person name="Andreopoulos W."/>
            <person name="Labutti K."/>
            <person name="Pangilinan J."/>
            <person name="Ruiz-Duenas F.J."/>
            <person name="Barrasa J.M."/>
            <person name="Sanchez-Garcia M."/>
            <person name="Camarero S."/>
            <person name="Miyauchi S."/>
            <person name="Serrano A."/>
            <person name="Linde D."/>
            <person name="Babiker R."/>
            <person name="Drula E."/>
            <person name="Ayuso-Fernandez I."/>
            <person name="Pacheco R."/>
            <person name="Padilla G."/>
            <person name="Ferreira P."/>
            <person name="Barriuso J."/>
            <person name="Kellner H."/>
            <person name="Castanera R."/>
            <person name="Alfaro M."/>
            <person name="Ramirez L."/>
            <person name="Pisabarro A.G."/>
            <person name="Kuo A."/>
            <person name="Tritt A."/>
            <person name="Lipzen A."/>
            <person name="He G."/>
            <person name="Yan M."/>
            <person name="Ng V."/>
            <person name="Cullen D."/>
            <person name="Martin F."/>
            <person name="Rosso M.-N."/>
            <person name="Henrissat B."/>
            <person name="Hibbett D."/>
            <person name="Martinez A.T."/>
            <person name="Grigoriev I.V."/>
        </authorList>
    </citation>
    <scope>NUCLEOTIDE SEQUENCE</scope>
    <source>
        <strain evidence="2">CBS 247.69</strain>
    </source>
</reference>
<dbReference type="PROSITE" id="PS50181">
    <property type="entry name" value="FBOX"/>
    <property type="match status" value="1"/>
</dbReference>
<gene>
    <name evidence="2" type="ORF">BDZ94DRAFT_1317514</name>
</gene>
<name>A0A9P6CJX4_9AGAR</name>
<dbReference type="Pfam" id="PF12937">
    <property type="entry name" value="F-box-like"/>
    <property type="match status" value="1"/>
</dbReference>
<feature type="domain" description="F-box" evidence="1">
    <location>
        <begin position="1"/>
        <end position="44"/>
    </location>
</feature>
<protein>
    <recommendedName>
        <fullName evidence="1">F-box domain-containing protein</fullName>
    </recommendedName>
</protein>
<dbReference type="AlphaFoldDB" id="A0A9P6CJX4"/>
<evidence type="ECO:0000259" key="1">
    <source>
        <dbReference type="PROSITE" id="PS50181"/>
    </source>
</evidence>
<dbReference type="InterPro" id="IPR001810">
    <property type="entry name" value="F-box_dom"/>
</dbReference>
<proteinExistence type="predicted"/>
<comment type="caution">
    <text evidence="2">The sequence shown here is derived from an EMBL/GenBank/DDBJ whole genome shotgun (WGS) entry which is preliminary data.</text>
</comment>
<organism evidence="2 3">
    <name type="scientific">Collybia nuda</name>
    <dbReference type="NCBI Taxonomy" id="64659"/>
    <lineage>
        <taxon>Eukaryota</taxon>
        <taxon>Fungi</taxon>
        <taxon>Dikarya</taxon>
        <taxon>Basidiomycota</taxon>
        <taxon>Agaricomycotina</taxon>
        <taxon>Agaricomycetes</taxon>
        <taxon>Agaricomycetidae</taxon>
        <taxon>Agaricales</taxon>
        <taxon>Tricholomatineae</taxon>
        <taxon>Clitocybaceae</taxon>
        <taxon>Collybia</taxon>
    </lineage>
</organism>
<sequence length="327" mass="35725">MFLHLPVELLHAIFQQTSTHDLLALSTTHSLFYSIAQPLLYRHISIPYPPRNAAVVIALAQKPQLAHHVRSFAIRLDSSSTFFNPFYQLLAKALSAMTELTSLDLFVDPAASWVLQGTHTNSFPRLRHFGCSFPLDANVAAFLSITEAVVELELDAISTNLHSTSPLPVGSLPQLSQFVGSVQAAQAVVPGRPVESIHLSSGDLTESDVVTLARSTAHVVILGATTSSLPVPLLEKLTHCMPHLVYLRMMTTYNFSEAPDVAFYQNIASALASLSDLKAFELSGMHWGSSPKDVSDKGRVWQSQPLTNHFGTVPLDVDFGSDLFFAY</sequence>
<evidence type="ECO:0000313" key="2">
    <source>
        <dbReference type="EMBL" id="KAF9468952.1"/>
    </source>
</evidence>
<dbReference type="InterPro" id="IPR032675">
    <property type="entry name" value="LRR_dom_sf"/>
</dbReference>
<dbReference type="OrthoDB" id="613763at2759"/>
<evidence type="ECO:0000313" key="3">
    <source>
        <dbReference type="Proteomes" id="UP000807353"/>
    </source>
</evidence>
<keyword evidence="3" id="KW-1185">Reference proteome</keyword>